<sequence>MARKRGSEDSGKSIHPLAPPSLMEWSSSLSESHCSSSSAIAYLDRMVRPCLRHGSRDPARGFPTVAGSPPQIVLNVSGRRHIFVSVFIETWTLKSEDVNEYCLYMPVRHDTFDITVLKIEIL</sequence>
<dbReference type="AlphaFoldDB" id="A0AAV4U9V1"/>
<protein>
    <submittedName>
        <fullName evidence="1">Uncharacterized protein</fullName>
    </submittedName>
</protein>
<proteinExistence type="predicted"/>
<accession>A0AAV4U9V1</accession>
<gene>
    <name evidence="1" type="ORF">CEXT_302301</name>
</gene>
<organism evidence="1 2">
    <name type="scientific">Caerostris extrusa</name>
    <name type="common">Bark spider</name>
    <name type="synonym">Caerostris bankana</name>
    <dbReference type="NCBI Taxonomy" id="172846"/>
    <lineage>
        <taxon>Eukaryota</taxon>
        <taxon>Metazoa</taxon>
        <taxon>Ecdysozoa</taxon>
        <taxon>Arthropoda</taxon>
        <taxon>Chelicerata</taxon>
        <taxon>Arachnida</taxon>
        <taxon>Araneae</taxon>
        <taxon>Araneomorphae</taxon>
        <taxon>Entelegynae</taxon>
        <taxon>Araneoidea</taxon>
        <taxon>Araneidae</taxon>
        <taxon>Caerostris</taxon>
    </lineage>
</organism>
<name>A0AAV4U9V1_CAEEX</name>
<comment type="caution">
    <text evidence="1">The sequence shown here is derived from an EMBL/GenBank/DDBJ whole genome shotgun (WGS) entry which is preliminary data.</text>
</comment>
<dbReference type="EMBL" id="BPLR01012524">
    <property type="protein sequence ID" value="GIY54550.1"/>
    <property type="molecule type" value="Genomic_DNA"/>
</dbReference>
<dbReference type="Proteomes" id="UP001054945">
    <property type="component" value="Unassembled WGS sequence"/>
</dbReference>
<evidence type="ECO:0000313" key="2">
    <source>
        <dbReference type="Proteomes" id="UP001054945"/>
    </source>
</evidence>
<reference evidence="1 2" key="1">
    <citation type="submission" date="2021-06" db="EMBL/GenBank/DDBJ databases">
        <title>Caerostris extrusa draft genome.</title>
        <authorList>
            <person name="Kono N."/>
            <person name="Arakawa K."/>
        </authorList>
    </citation>
    <scope>NUCLEOTIDE SEQUENCE [LARGE SCALE GENOMIC DNA]</scope>
</reference>
<evidence type="ECO:0000313" key="1">
    <source>
        <dbReference type="EMBL" id="GIY54550.1"/>
    </source>
</evidence>
<keyword evidence="2" id="KW-1185">Reference proteome</keyword>